<evidence type="ECO:0000256" key="4">
    <source>
        <dbReference type="ARBA" id="ARBA00023163"/>
    </source>
</evidence>
<dbReference type="Gene3D" id="1.10.1740.10">
    <property type="match status" value="1"/>
</dbReference>
<dbReference type="InterPro" id="IPR014284">
    <property type="entry name" value="RNA_pol_sigma-70_dom"/>
</dbReference>
<keyword evidence="4" id="KW-0804">Transcription</keyword>
<keyword evidence="8" id="KW-1185">Reference proteome</keyword>
<evidence type="ECO:0000313" key="8">
    <source>
        <dbReference type="Proteomes" id="UP001549749"/>
    </source>
</evidence>
<dbReference type="EMBL" id="JBEXAC010000001">
    <property type="protein sequence ID" value="MET6996069.1"/>
    <property type="molecule type" value="Genomic_DNA"/>
</dbReference>
<dbReference type="InterPro" id="IPR036388">
    <property type="entry name" value="WH-like_DNA-bd_sf"/>
</dbReference>
<dbReference type="InterPro" id="IPR013325">
    <property type="entry name" value="RNA_pol_sigma_r2"/>
</dbReference>
<dbReference type="SUPFAM" id="SSF88946">
    <property type="entry name" value="Sigma2 domain of RNA polymerase sigma factors"/>
    <property type="match status" value="1"/>
</dbReference>
<dbReference type="InterPro" id="IPR039425">
    <property type="entry name" value="RNA_pol_sigma-70-like"/>
</dbReference>
<keyword evidence="3" id="KW-0731">Sigma factor</keyword>
<evidence type="ECO:0000256" key="3">
    <source>
        <dbReference type="ARBA" id="ARBA00023082"/>
    </source>
</evidence>
<dbReference type="Pfam" id="PF08281">
    <property type="entry name" value="Sigma70_r4_2"/>
    <property type="match status" value="1"/>
</dbReference>
<dbReference type="CDD" id="cd06171">
    <property type="entry name" value="Sigma70_r4"/>
    <property type="match status" value="1"/>
</dbReference>
<dbReference type="Pfam" id="PF04542">
    <property type="entry name" value="Sigma70_r2"/>
    <property type="match status" value="1"/>
</dbReference>
<dbReference type="Proteomes" id="UP001549749">
    <property type="component" value="Unassembled WGS sequence"/>
</dbReference>
<dbReference type="SUPFAM" id="SSF88659">
    <property type="entry name" value="Sigma3 and sigma4 domains of RNA polymerase sigma factors"/>
    <property type="match status" value="1"/>
</dbReference>
<organism evidence="7 8">
    <name type="scientific">Chitinophaga defluvii</name>
    <dbReference type="NCBI Taxonomy" id="3163343"/>
    <lineage>
        <taxon>Bacteria</taxon>
        <taxon>Pseudomonadati</taxon>
        <taxon>Bacteroidota</taxon>
        <taxon>Chitinophagia</taxon>
        <taxon>Chitinophagales</taxon>
        <taxon>Chitinophagaceae</taxon>
        <taxon>Chitinophaga</taxon>
    </lineage>
</organism>
<dbReference type="PANTHER" id="PTHR43133">
    <property type="entry name" value="RNA POLYMERASE ECF-TYPE SIGMA FACTO"/>
    <property type="match status" value="1"/>
</dbReference>
<comment type="caution">
    <text evidence="7">The sequence shown here is derived from an EMBL/GenBank/DDBJ whole genome shotgun (WGS) entry which is preliminary data.</text>
</comment>
<proteinExistence type="inferred from homology"/>
<dbReference type="InterPro" id="IPR007627">
    <property type="entry name" value="RNA_pol_sigma70_r2"/>
</dbReference>
<evidence type="ECO:0000256" key="1">
    <source>
        <dbReference type="ARBA" id="ARBA00010641"/>
    </source>
</evidence>
<dbReference type="InterPro" id="IPR013249">
    <property type="entry name" value="RNA_pol_sigma70_r4_t2"/>
</dbReference>
<dbReference type="NCBIfam" id="TIGR02937">
    <property type="entry name" value="sigma70-ECF"/>
    <property type="match status" value="1"/>
</dbReference>
<feature type="domain" description="RNA polymerase sigma-70 region 2" evidence="5">
    <location>
        <begin position="27"/>
        <end position="90"/>
    </location>
</feature>
<feature type="domain" description="RNA polymerase sigma factor 70 region 4 type 2" evidence="6">
    <location>
        <begin position="125"/>
        <end position="176"/>
    </location>
</feature>
<sequence length="195" mass="22406">MRIEETPSEAELLLTFREGTTSSLVYLYNKYYNSVVFFSHSLIKDRQQAEDIALESFVKLWQKREEIASMGKLRGYLFTLARNACLDYLKHGNVKARAQETLLQEAQLSEGEIEANLVASDLMRLIYAEIKSLPDAYREVLELLYLNDLTSAEAADKLGISMENLRQRKGRAIKHLRVELVKKGISHLTITLFFL</sequence>
<dbReference type="InterPro" id="IPR013324">
    <property type="entry name" value="RNA_pol_sigma_r3/r4-like"/>
</dbReference>
<evidence type="ECO:0000313" key="7">
    <source>
        <dbReference type="EMBL" id="MET6996069.1"/>
    </source>
</evidence>
<dbReference type="RefSeq" id="WP_354658717.1">
    <property type="nucleotide sequence ID" value="NZ_JBEXAC010000001.1"/>
</dbReference>
<reference evidence="7 8" key="1">
    <citation type="submission" date="2024-06" db="EMBL/GenBank/DDBJ databases">
        <title>Chitinophaga defluvii sp. nov., isolated from municipal sewage.</title>
        <authorList>
            <person name="Zhang L."/>
        </authorList>
    </citation>
    <scope>NUCLEOTIDE SEQUENCE [LARGE SCALE GENOMIC DNA]</scope>
    <source>
        <strain evidence="7 8">H8</strain>
    </source>
</reference>
<accession>A0ABV2SZ68</accession>
<name>A0ABV2SZ68_9BACT</name>
<dbReference type="NCBIfam" id="TIGR02985">
    <property type="entry name" value="Sig70_bacteroi1"/>
    <property type="match status" value="1"/>
</dbReference>
<protein>
    <submittedName>
        <fullName evidence="7">RNA polymerase sigma-70 factor</fullName>
    </submittedName>
</protein>
<evidence type="ECO:0000256" key="2">
    <source>
        <dbReference type="ARBA" id="ARBA00023015"/>
    </source>
</evidence>
<gene>
    <name evidence="7" type="ORF">ABR189_01755</name>
</gene>
<evidence type="ECO:0000259" key="6">
    <source>
        <dbReference type="Pfam" id="PF08281"/>
    </source>
</evidence>
<dbReference type="Gene3D" id="1.10.10.10">
    <property type="entry name" value="Winged helix-like DNA-binding domain superfamily/Winged helix DNA-binding domain"/>
    <property type="match status" value="1"/>
</dbReference>
<dbReference type="PANTHER" id="PTHR43133:SF46">
    <property type="entry name" value="RNA POLYMERASE SIGMA-70 FACTOR ECF SUBFAMILY"/>
    <property type="match status" value="1"/>
</dbReference>
<keyword evidence="2" id="KW-0805">Transcription regulation</keyword>
<dbReference type="InterPro" id="IPR014327">
    <property type="entry name" value="RNA_pol_sigma70_bacteroid"/>
</dbReference>
<evidence type="ECO:0000259" key="5">
    <source>
        <dbReference type="Pfam" id="PF04542"/>
    </source>
</evidence>
<comment type="similarity">
    <text evidence="1">Belongs to the sigma-70 factor family. ECF subfamily.</text>
</comment>